<accession>A0A6J5VRH8</accession>
<proteinExistence type="predicted"/>
<evidence type="ECO:0000313" key="4">
    <source>
        <dbReference type="Proteomes" id="UP000507245"/>
    </source>
</evidence>
<dbReference type="AlphaFoldDB" id="A0A6J5VRH8"/>
<reference evidence="4" key="1">
    <citation type="journal article" date="2020" name="Genome Biol.">
        <title>Gamete binning: chromosome-level and haplotype-resolved genome assembly enabled by high-throughput single-cell sequencing of gamete genomes.</title>
        <authorList>
            <person name="Campoy J.A."/>
            <person name="Sun H."/>
            <person name="Goel M."/>
            <person name="Jiao W.-B."/>
            <person name="Folz-Donahue K."/>
            <person name="Wang N."/>
            <person name="Rubio M."/>
            <person name="Liu C."/>
            <person name="Kukat C."/>
            <person name="Ruiz D."/>
            <person name="Huettel B."/>
            <person name="Schneeberger K."/>
        </authorList>
    </citation>
    <scope>NUCLEOTIDE SEQUENCE [LARGE SCALE GENOMIC DNA]</scope>
    <source>
        <strain evidence="4">cv. Rojo Pasion</strain>
    </source>
</reference>
<name>A0A6J5VRH8_PRUAR</name>
<dbReference type="Proteomes" id="UP000507245">
    <property type="component" value="Unassembled WGS sequence"/>
</dbReference>
<dbReference type="EMBL" id="CAEKDK010000008">
    <property type="protein sequence ID" value="CAB4290404.1"/>
    <property type="molecule type" value="Genomic_DNA"/>
</dbReference>
<dbReference type="Proteomes" id="UP000507222">
    <property type="component" value="Unassembled WGS sequence"/>
</dbReference>
<dbReference type="EMBL" id="CAEKKB010000008">
    <property type="protein sequence ID" value="CAB4320653.1"/>
    <property type="molecule type" value="Genomic_DNA"/>
</dbReference>
<evidence type="ECO:0000313" key="2">
    <source>
        <dbReference type="EMBL" id="CAB4320653.1"/>
    </source>
</evidence>
<reference evidence="1 3" key="2">
    <citation type="submission" date="2020-05" db="EMBL/GenBank/DDBJ databases">
        <authorList>
            <person name="Campoy J."/>
            <person name="Schneeberger K."/>
            <person name="Spophaly S."/>
        </authorList>
    </citation>
    <scope>NUCLEOTIDE SEQUENCE [LARGE SCALE GENOMIC DNA]</scope>
    <source>
        <strain evidence="1">PruArmRojPasFocal</strain>
    </source>
</reference>
<sequence length="62" mass="6936">MDEYVKLNQSTWPRPPFICRASFYRDYDPLYFKSCGVHLVVPQDGGDIHSSRLVGGSEEGGG</sequence>
<protein>
    <submittedName>
        <fullName evidence="1">Uncharacterized protein</fullName>
    </submittedName>
</protein>
<gene>
    <name evidence="1" type="ORF">CURHAP_LOCUS50389</name>
    <name evidence="2" type="ORF">ORAREDHAP_LOCUS49560</name>
</gene>
<keyword evidence="4" id="KW-1185">Reference proteome</keyword>
<organism evidence="1 3">
    <name type="scientific">Prunus armeniaca</name>
    <name type="common">Apricot</name>
    <name type="synonym">Armeniaca vulgaris</name>
    <dbReference type="NCBI Taxonomy" id="36596"/>
    <lineage>
        <taxon>Eukaryota</taxon>
        <taxon>Viridiplantae</taxon>
        <taxon>Streptophyta</taxon>
        <taxon>Embryophyta</taxon>
        <taxon>Tracheophyta</taxon>
        <taxon>Spermatophyta</taxon>
        <taxon>Magnoliopsida</taxon>
        <taxon>eudicotyledons</taxon>
        <taxon>Gunneridae</taxon>
        <taxon>Pentapetalae</taxon>
        <taxon>rosids</taxon>
        <taxon>fabids</taxon>
        <taxon>Rosales</taxon>
        <taxon>Rosaceae</taxon>
        <taxon>Amygdaloideae</taxon>
        <taxon>Amygdaleae</taxon>
        <taxon>Prunus</taxon>
    </lineage>
</organism>
<evidence type="ECO:0000313" key="1">
    <source>
        <dbReference type="EMBL" id="CAB4290404.1"/>
    </source>
</evidence>
<evidence type="ECO:0000313" key="3">
    <source>
        <dbReference type="Proteomes" id="UP000507222"/>
    </source>
</evidence>